<dbReference type="Proteomes" id="UP000410492">
    <property type="component" value="Unassembled WGS sequence"/>
</dbReference>
<evidence type="ECO:0000313" key="3">
    <source>
        <dbReference type="Proteomes" id="UP000410492"/>
    </source>
</evidence>
<dbReference type="InterPro" id="IPR058536">
    <property type="entry name" value="Ig_CFAP65_4th"/>
</dbReference>
<sequence>MECDCQNYPSQALQPKGYVTIQKVLKTIVVDFGEVPVYGKYNKTITEDIGNKETVTYGINEASDVPPIYQSFKFNQMGGVVSPKSTLKLKIYYSPALPHRKDISTFMVSISIHGTIKVICKGLSIAPVLRASCRELSFVTWPQGGTRKKRLEVQNVSKVPAEFQIDCDRMPEIFKVEPKDGIIQPNKHIFITITYLPTKPGIFSEQIFLLVLACEPLTFELIGLHGGGPVDEKQINLKSYNYYFDIKVGYGVYFRPVVRATEKKIVPPVYLNSPFIDFGRIDPTDDSTTYKTFYVKNTLPGYIDVTWPKDKNIFTVKPRRIQIPPGYSVLLQCWFEPNKEYAMFSKTITGQIDWKMVYDDPAPLNYYVPMNLTLTVQGNTYPEGEYPIGRIEIIPKAVKFAPCLPGALSHQNFKIRNDGHMTAMFRLIAPEDRLRFGDAHLTELLHGQLHNRTQQAKEDLTTFAYEV</sequence>
<gene>
    <name evidence="2" type="ORF">CALMAC_LOCUS7950</name>
</gene>
<dbReference type="InterPro" id="IPR000535">
    <property type="entry name" value="MSP_dom"/>
</dbReference>
<dbReference type="EMBL" id="CAACVG010007453">
    <property type="protein sequence ID" value="VEN45526.1"/>
    <property type="molecule type" value="Genomic_DNA"/>
</dbReference>
<dbReference type="PANTHER" id="PTHR46127">
    <property type="entry name" value="CILIA- AND FLAGELLA-ASSOCIATED PROTEIN 65"/>
    <property type="match status" value="1"/>
</dbReference>
<dbReference type="PANTHER" id="PTHR46127:SF1">
    <property type="entry name" value="CILIA- AND FLAGELLA-ASSOCIATED PROTEIN 65"/>
    <property type="match status" value="1"/>
</dbReference>
<accession>A0A653CCS4</accession>
<evidence type="ECO:0000259" key="1">
    <source>
        <dbReference type="PROSITE" id="PS50202"/>
    </source>
</evidence>
<dbReference type="Pfam" id="PF24507">
    <property type="entry name" value="Ig_CFAP65_4th"/>
    <property type="match status" value="1"/>
</dbReference>
<dbReference type="PROSITE" id="PS50202">
    <property type="entry name" value="MSP"/>
    <property type="match status" value="1"/>
</dbReference>
<dbReference type="SUPFAM" id="SSF49354">
    <property type="entry name" value="PapD-like"/>
    <property type="match status" value="1"/>
</dbReference>
<reference evidence="2 3" key="1">
    <citation type="submission" date="2019-01" db="EMBL/GenBank/DDBJ databases">
        <authorList>
            <person name="Sayadi A."/>
        </authorList>
    </citation>
    <scope>NUCLEOTIDE SEQUENCE [LARGE SCALE GENOMIC DNA]</scope>
</reference>
<dbReference type="OrthoDB" id="415597at2759"/>
<dbReference type="InterPro" id="IPR013783">
    <property type="entry name" value="Ig-like_fold"/>
</dbReference>
<keyword evidence="3" id="KW-1185">Reference proteome</keyword>
<evidence type="ECO:0000313" key="2">
    <source>
        <dbReference type="EMBL" id="VEN45526.1"/>
    </source>
</evidence>
<organism evidence="2 3">
    <name type="scientific">Callosobruchus maculatus</name>
    <name type="common">Southern cowpea weevil</name>
    <name type="synonym">Pulse bruchid</name>
    <dbReference type="NCBI Taxonomy" id="64391"/>
    <lineage>
        <taxon>Eukaryota</taxon>
        <taxon>Metazoa</taxon>
        <taxon>Ecdysozoa</taxon>
        <taxon>Arthropoda</taxon>
        <taxon>Hexapoda</taxon>
        <taxon>Insecta</taxon>
        <taxon>Pterygota</taxon>
        <taxon>Neoptera</taxon>
        <taxon>Endopterygota</taxon>
        <taxon>Coleoptera</taxon>
        <taxon>Polyphaga</taxon>
        <taxon>Cucujiformia</taxon>
        <taxon>Chrysomeloidea</taxon>
        <taxon>Chrysomelidae</taxon>
        <taxon>Bruchinae</taxon>
        <taxon>Bruchini</taxon>
        <taxon>Callosobruchus</taxon>
    </lineage>
</organism>
<proteinExistence type="predicted"/>
<name>A0A653CCS4_CALMS</name>
<protein>
    <recommendedName>
        <fullName evidence="1">MSP domain-containing protein</fullName>
    </recommendedName>
</protein>
<dbReference type="InterPro" id="IPR008962">
    <property type="entry name" value="PapD-like_sf"/>
</dbReference>
<feature type="domain" description="MSP" evidence="1">
    <location>
        <begin position="122"/>
        <end position="240"/>
    </location>
</feature>
<dbReference type="AlphaFoldDB" id="A0A653CCS4"/>
<dbReference type="Gene3D" id="2.60.40.10">
    <property type="entry name" value="Immunoglobulins"/>
    <property type="match status" value="2"/>
</dbReference>
<dbReference type="InterPro" id="IPR052614">
    <property type="entry name" value="CFAP65"/>
</dbReference>